<dbReference type="Proteomes" id="UP000550729">
    <property type="component" value="Unassembled WGS sequence"/>
</dbReference>
<keyword evidence="3" id="KW-1185">Reference proteome</keyword>
<name>A0A848KQX6_9ACTN</name>
<dbReference type="InterPro" id="IPR000073">
    <property type="entry name" value="AB_hydrolase_1"/>
</dbReference>
<feature type="domain" description="AB hydrolase-1" evidence="1">
    <location>
        <begin position="91"/>
        <end position="348"/>
    </location>
</feature>
<evidence type="ECO:0000313" key="3">
    <source>
        <dbReference type="Proteomes" id="UP000550729"/>
    </source>
</evidence>
<dbReference type="InterPro" id="IPR029058">
    <property type="entry name" value="AB_hydrolase_fold"/>
</dbReference>
<comment type="caution">
    <text evidence="2">The sequence shown here is derived from an EMBL/GenBank/DDBJ whole genome shotgun (WGS) entry which is preliminary data.</text>
</comment>
<gene>
    <name evidence="2" type="ORF">HH308_06020</name>
</gene>
<accession>A0A848KQX6</accession>
<proteinExistence type="predicted"/>
<dbReference type="PANTHER" id="PTHR43798">
    <property type="entry name" value="MONOACYLGLYCEROL LIPASE"/>
    <property type="match status" value="1"/>
</dbReference>
<sequence>MAKLWSAKNIGRFSGATALVGAGTTGVGVATVLGSLLRAAMSYTTVDDGPDPLLAPPAVAPRRSTVTTADGAVLNVLTYGPDAADSTGDIVVMVHGWTCNTDYWLPQINHLLATDPGRTIVAYDQRGHGDSTMGHARTTADLIGRDFNAVLGAVLPAGRKAVVMGHSMGGMTIQTWAQQFHDQVPQQLSHVLLVSTAAEQVLQRLSIAPSSLPKFAEPFRVLTGWLVASTPAPTPHIAGGEKVIQYVAMADRVRAAHLEFVDEMVTACHPVARASCGSALAHLDALSALDVLAVPTTVVVGSEDKLLPPLQSDIIADRLRRNGFLHDYVVWEGIGHMASIEAGAEFNELLDAVLGRRAGELAS</sequence>
<organism evidence="2 3">
    <name type="scientific">Gordonia asplenii</name>
    <dbReference type="NCBI Taxonomy" id="2725283"/>
    <lineage>
        <taxon>Bacteria</taxon>
        <taxon>Bacillati</taxon>
        <taxon>Actinomycetota</taxon>
        <taxon>Actinomycetes</taxon>
        <taxon>Mycobacteriales</taxon>
        <taxon>Gordoniaceae</taxon>
        <taxon>Gordonia</taxon>
    </lineage>
</organism>
<dbReference type="GO" id="GO:0016787">
    <property type="term" value="F:hydrolase activity"/>
    <property type="evidence" value="ECO:0007669"/>
    <property type="project" value="UniProtKB-KW"/>
</dbReference>
<dbReference type="SUPFAM" id="SSF53474">
    <property type="entry name" value="alpha/beta-Hydrolases"/>
    <property type="match status" value="1"/>
</dbReference>
<evidence type="ECO:0000313" key="2">
    <source>
        <dbReference type="EMBL" id="NMO00770.1"/>
    </source>
</evidence>
<dbReference type="InterPro" id="IPR050266">
    <property type="entry name" value="AB_hydrolase_sf"/>
</dbReference>
<dbReference type="RefSeq" id="WP_170193280.1">
    <property type="nucleotide sequence ID" value="NZ_JABBNB010000005.1"/>
</dbReference>
<dbReference type="Pfam" id="PF12697">
    <property type="entry name" value="Abhydrolase_6"/>
    <property type="match status" value="1"/>
</dbReference>
<keyword evidence="2" id="KW-0378">Hydrolase</keyword>
<dbReference type="EMBL" id="JABBNB010000005">
    <property type="protein sequence ID" value="NMO00770.1"/>
    <property type="molecule type" value="Genomic_DNA"/>
</dbReference>
<evidence type="ECO:0000259" key="1">
    <source>
        <dbReference type="Pfam" id="PF12697"/>
    </source>
</evidence>
<reference evidence="2 3" key="1">
    <citation type="submission" date="2020-04" db="EMBL/GenBank/DDBJ databases">
        <title>Gordonia sp. nov. TBRC 11910.</title>
        <authorList>
            <person name="Suriyachadkun C."/>
        </authorList>
    </citation>
    <scope>NUCLEOTIDE SEQUENCE [LARGE SCALE GENOMIC DNA]</scope>
    <source>
        <strain evidence="2 3">TBRC 11910</strain>
    </source>
</reference>
<protein>
    <submittedName>
        <fullName evidence="2">Alpha/beta hydrolase</fullName>
    </submittedName>
</protein>
<dbReference type="Gene3D" id="3.40.50.1820">
    <property type="entry name" value="alpha/beta hydrolase"/>
    <property type="match status" value="1"/>
</dbReference>
<dbReference type="AlphaFoldDB" id="A0A848KQX6"/>